<feature type="region of interest" description="Disordered" evidence="1">
    <location>
        <begin position="130"/>
        <end position="153"/>
    </location>
</feature>
<gene>
    <name evidence="3" type="ORF">AJ80_08126</name>
</gene>
<keyword evidence="4" id="KW-1185">Reference proteome</keyword>
<feature type="compositionally biased region" description="Acidic residues" evidence="1">
    <location>
        <begin position="269"/>
        <end position="282"/>
    </location>
</feature>
<feature type="compositionally biased region" description="Basic and acidic residues" evidence="1">
    <location>
        <begin position="184"/>
        <end position="204"/>
    </location>
</feature>
<evidence type="ECO:0000313" key="3">
    <source>
        <dbReference type="EMBL" id="PGH06709.1"/>
    </source>
</evidence>
<evidence type="ECO:0000259" key="2">
    <source>
        <dbReference type="Pfam" id="PF08457"/>
    </source>
</evidence>
<feature type="compositionally biased region" description="Polar residues" evidence="1">
    <location>
        <begin position="956"/>
        <end position="979"/>
    </location>
</feature>
<feature type="region of interest" description="Disordered" evidence="1">
    <location>
        <begin position="1096"/>
        <end position="1137"/>
    </location>
</feature>
<dbReference type="AlphaFoldDB" id="A0A2B7XCQ8"/>
<dbReference type="OrthoDB" id="5215300at2759"/>
<sequence length="1137" mass="131686">MPPIPPIDNQVALDEQLSLSDQDVDILHQIILRAEEQPDVETLPFRAIFAAYDAVLSEHGIEAERDQVYLRVLFQLGDRRLHGDGLYGRFEALLAHMGIQLEYADGNATTDGENYGDYSVQEVEGRDAGGGLQMLPNGGTTAKQRGGGGRQRRASFNSMYDAANETTRSIYRPSSRSSVSRLEVGTRHESSSPDRRPTTPYFPERRLSADALQEAGRGLAMLNGLSQRENHNLRGREPTIQSPHVREHIVKPFKSRLPIRQTRPPSDSSGEDSVEPAEPESADDYEIEKHHPPAELLYQPSLPNLLRDAQTFDMYRQQAAIRQVFARWAERAVQKRILYNNNMEKVAIQHDAKILLRQALEIWRVVFQTKRQEAQTERFFAHLEERAARARDLYLLTKAFTHWAQVTSEEVERTSAARQHILCIKYFNAWREITAVNELKVQRFVLKKPFNLWRAKLRQIARNEEHVPVLYRKNLVKNAYWQWFWSFCDRRAPEWRDYRLKHRSLIAWLRELRTRREREQEIDLNNRHTLLQSTFQKWAQRTRDILVAEQQADSRWMCKIARDNVTEWHAEAKLRPVAIQVSRHVDKRILRGAANVWSLRARMEKQAREVDRLRVMRNAWTSWNDRLRWQALSARIDTRVVTQTLYKWVLLERTLLMTRIREQRLKGEMMHRLLLNPRTLYTDLLHRERDFRDHRTRELLRSKLGHWHQKLVVQRQRERVALEFYAPRVEQESLEIWRTRMRYVNSLESWVQDARYYFLASKTIKQWRAATVESSKRRRQDAYAAVRRRVKVNSAVQALTNWRLRVDYITAMENRAADLHRNKVSKKGIEVFDRWRQQSARRVQTLRDAEIYYNRQLAYNNLTHLFTTFTKYRAQESKAAQFLDIHVSGVAMTQFRKLSLRAFQIRASVETAEAMQERNLRKHFRNMFRHWLGKVRMGGGLLSGAPARNGHGASMMGTSTAALGSSSRPTNQYDTNASVSAGGGEGGGGGEWPGPDTTLQLGDLNLRPGLDTYYGSTTPRTPAPTPGYLNSPSKRAARAKALSQLSTTPATPLRTPFAARLMAERATDPSRLRLPPPLSGLRRGMYGRSVLATNVRFALDEEVEEEEGEEGDDEGEEEEGHPESPSDGRMGSRSSRT</sequence>
<accession>A0A2B7XCQ8</accession>
<comment type="caution">
    <text evidence="3">The sequence shown here is derived from an EMBL/GenBank/DDBJ whole genome shotgun (WGS) entry which is preliminary data.</text>
</comment>
<feature type="region of interest" description="Disordered" evidence="1">
    <location>
        <begin position="952"/>
        <end position="1054"/>
    </location>
</feature>
<dbReference type="STRING" id="1447883.A0A2B7XCQ8"/>
<reference evidence="3 4" key="1">
    <citation type="submission" date="2017-10" db="EMBL/GenBank/DDBJ databases">
        <title>Comparative genomics in systemic dimorphic fungi from Ajellomycetaceae.</title>
        <authorList>
            <person name="Munoz J.F."/>
            <person name="Mcewen J.G."/>
            <person name="Clay O.K."/>
            <person name="Cuomo C.A."/>
        </authorList>
    </citation>
    <scope>NUCLEOTIDE SEQUENCE [LARGE SCALE GENOMIC DNA]</scope>
    <source>
        <strain evidence="3 4">UAMH7299</strain>
    </source>
</reference>
<feature type="domain" description="Sfi1 spindle body" evidence="2">
    <location>
        <begin position="367"/>
        <end position="934"/>
    </location>
</feature>
<organism evidence="3 4">
    <name type="scientific">Polytolypa hystricis (strain UAMH7299)</name>
    <dbReference type="NCBI Taxonomy" id="1447883"/>
    <lineage>
        <taxon>Eukaryota</taxon>
        <taxon>Fungi</taxon>
        <taxon>Dikarya</taxon>
        <taxon>Ascomycota</taxon>
        <taxon>Pezizomycotina</taxon>
        <taxon>Eurotiomycetes</taxon>
        <taxon>Eurotiomycetidae</taxon>
        <taxon>Onygenales</taxon>
        <taxon>Onygenales incertae sedis</taxon>
        <taxon>Polytolypa</taxon>
    </lineage>
</organism>
<feature type="region of interest" description="Disordered" evidence="1">
    <location>
        <begin position="253"/>
        <end position="282"/>
    </location>
</feature>
<protein>
    <recommendedName>
        <fullName evidence="2">Sfi1 spindle body domain-containing protein</fullName>
    </recommendedName>
</protein>
<evidence type="ECO:0000313" key="4">
    <source>
        <dbReference type="Proteomes" id="UP000224634"/>
    </source>
</evidence>
<dbReference type="InterPro" id="IPR013665">
    <property type="entry name" value="Sfi1_dom"/>
</dbReference>
<feature type="compositionally biased region" description="Low complexity" evidence="1">
    <location>
        <begin position="168"/>
        <end position="181"/>
    </location>
</feature>
<dbReference type="EMBL" id="PDNA01000176">
    <property type="protein sequence ID" value="PGH06709.1"/>
    <property type="molecule type" value="Genomic_DNA"/>
</dbReference>
<name>A0A2B7XCQ8_POLH7</name>
<proteinExistence type="predicted"/>
<feature type="region of interest" description="Disordered" evidence="1">
    <location>
        <begin position="165"/>
        <end position="204"/>
    </location>
</feature>
<dbReference type="Pfam" id="PF08457">
    <property type="entry name" value="Sfi1"/>
    <property type="match status" value="1"/>
</dbReference>
<dbReference type="Proteomes" id="UP000224634">
    <property type="component" value="Unassembled WGS sequence"/>
</dbReference>
<evidence type="ECO:0000256" key="1">
    <source>
        <dbReference type="SAM" id="MobiDB-lite"/>
    </source>
</evidence>
<feature type="compositionally biased region" description="Acidic residues" evidence="1">
    <location>
        <begin position="1100"/>
        <end position="1120"/>
    </location>
</feature>
<feature type="compositionally biased region" description="Gly residues" evidence="1">
    <location>
        <begin position="981"/>
        <end position="992"/>
    </location>
</feature>